<reference evidence="2 3" key="1">
    <citation type="journal article" date="2018" name="Nat. Genet.">
        <title>The Rosa genome provides new insights in the design of modern roses.</title>
        <authorList>
            <person name="Bendahmane M."/>
        </authorList>
    </citation>
    <scope>NUCLEOTIDE SEQUENCE [LARGE SCALE GENOMIC DNA]</scope>
    <source>
        <strain evidence="3">cv. Old Blush</strain>
    </source>
</reference>
<feature type="compositionally biased region" description="Polar residues" evidence="1">
    <location>
        <begin position="66"/>
        <end position="77"/>
    </location>
</feature>
<accession>A0A2P6QFF7</accession>
<evidence type="ECO:0000256" key="1">
    <source>
        <dbReference type="SAM" id="MobiDB-lite"/>
    </source>
</evidence>
<dbReference type="AlphaFoldDB" id="A0A2P6QFF7"/>
<protein>
    <submittedName>
        <fullName evidence="2">Uncharacterized protein</fullName>
    </submittedName>
</protein>
<name>A0A2P6QFF7_ROSCH</name>
<feature type="compositionally biased region" description="Polar residues" evidence="1">
    <location>
        <begin position="93"/>
        <end position="109"/>
    </location>
</feature>
<proteinExistence type="predicted"/>
<dbReference type="Proteomes" id="UP000238479">
    <property type="component" value="Chromosome 5"/>
</dbReference>
<gene>
    <name evidence="2" type="ORF">RchiOBHm_Chr5g0051681</name>
</gene>
<feature type="compositionally biased region" description="Low complexity" evidence="1">
    <location>
        <begin position="131"/>
        <end position="142"/>
    </location>
</feature>
<comment type="caution">
    <text evidence="2">The sequence shown here is derived from an EMBL/GenBank/DDBJ whole genome shotgun (WGS) entry which is preliminary data.</text>
</comment>
<evidence type="ECO:0000313" key="3">
    <source>
        <dbReference type="Proteomes" id="UP000238479"/>
    </source>
</evidence>
<evidence type="ECO:0000313" key="2">
    <source>
        <dbReference type="EMBL" id="PRQ32913.1"/>
    </source>
</evidence>
<sequence>MLQDVNAPRHGDIIKEDMGPWMLMSYRNKKKIGESGEARKNSNGSGSRFDVLQEESGKDSELPTPTIENNSSDSSPPIVNLWKSFQEKKKTVPLNNEPTKTKNAAATHTSVRKIGPSGNLSSSVKATAHNGKSTSLKTKGSSRIPMKDVSNVENSSGSKTDLQYQRKSKSVAGSGPKHNSHIFKKLSFENMGTNALGDGIAAIFGHCPPEEAIGDMASTSSLDMDSETFAGKTFTANSMMTNDDNLPSQDGEGMVDV</sequence>
<feature type="region of interest" description="Disordered" evidence="1">
    <location>
        <begin position="33"/>
        <end position="178"/>
    </location>
</feature>
<dbReference type="EMBL" id="PDCK01000043">
    <property type="protein sequence ID" value="PRQ32913.1"/>
    <property type="molecule type" value="Genomic_DNA"/>
</dbReference>
<feature type="compositionally biased region" description="Polar residues" evidence="1">
    <location>
        <begin position="151"/>
        <end position="165"/>
    </location>
</feature>
<organism evidence="2 3">
    <name type="scientific">Rosa chinensis</name>
    <name type="common">China rose</name>
    <dbReference type="NCBI Taxonomy" id="74649"/>
    <lineage>
        <taxon>Eukaryota</taxon>
        <taxon>Viridiplantae</taxon>
        <taxon>Streptophyta</taxon>
        <taxon>Embryophyta</taxon>
        <taxon>Tracheophyta</taxon>
        <taxon>Spermatophyta</taxon>
        <taxon>Magnoliopsida</taxon>
        <taxon>eudicotyledons</taxon>
        <taxon>Gunneridae</taxon>
        <taxon>Pentapetalae</taxon>
        <taxon>rosids</taxon>
        <taxon>fabids</taxon>
        <taxon>Rosales</taxon>
        <taxon>Rosaceae</taxon>
        <taxon>Rosoideae</taxon>
        <taxon>Rosoideae incertae sedis</taxon>
        <taxon>Rosa</taxon>
    </lineage>
</organism>
<keyword evidence="3" id="KW-1185">Reference proteome</keyword>
<dbReference type="Gramene" id="PRQ32913">
    <property type="protein sequence ID" value="PRQ32913"/>
    <property type="gene ID" value="RchiOBHm_Chr5g0051681"/>
</dbReference>